<organism evidence="1">
    <name type="scientific">Anguilla anguilla</name>
    <name type="common">European freshwater eel</name>
    <name type="synonym">Muraena anguilla</name>
    <dbReference type="NCBI Taxonomy" id="7936"/>
    <lineage>
        <taxon>Eukaryota</taxon>
        <taxon>Metazoa</taxon>
        <taxon>Chordata</taxon>
        <taxon>Craniata</taxon>
        <taxon>Vertebrata</taxon>
        <taxon>Euteleostomi</taxon>
        <taxon>Actinopterygii</taxon>
        <taxon>Neopterygii</taxon>
        <taxon>Teleostei</taxon>
        <taxon>Anguilliformes</taxon>
        <taxon>Anguillidae</taxon>
        <taxon>Anguilla</taxon>
    </lineage>
</organism>
<accession>A0A0E9VLA6</accession>
<reference evidence="1" key="1">
    <citation type="submission" date="2014-11" db="EMBL/GenBank/DDBJ databases">
        <authorList>
            <person name="Amaro Gonzalez C."/>
        </authorList>
    </citation>
    <scope>NUCLEOTIDE SEQUENCE</scope>
</reference>
<protein>
    <submittedName>
        <fullName evidence="1">Uncharacterized protein</fullName>
    </submittedName>
</protein>
<dbReference type="EMBL" id="GBXM01029678">
    <property type="protein sequence ID" value="JAH78899.1"/>
    <property type="molecule type" value="Transcribed_RNA"/>
</dbReference>
<evidence type="ECO:0000313" key="1">
    <source>
        <dbReference type="EMBL" id="JAH78899.1"/>
    </source>
</evidence>
<proteinExistence type="predicted"/>
<dbReference type="AlphaFoldDB" id="A0A0E9VLA6"/>
<name>A0A0E9VLA6_ANGAN</name>
<sequence>MELLHQSTVQLMEADYSAAAQAEQ</sequence>
<reference evidence="1" key="2">
    <citation type="journal article" date="2015" name="Fish Shellfish Immunol.">
        <title>Early steps in the European eel (Anguilla anguilla)-Vibrio vulnificus interaction in the gills: Role of the RtxA13 toxin.</title>
        <authorList>
            <person name="Callol A."/>
            <person name="Pajuelo D."/>
            <person name="Ebbesson L."/>
            <person name="Teles M."/>
            <person name="MacKenzie S."/>
            <person name="Amaro C."/>
        </authorList>
    </citation>
    <scope>NUCLEOTIDE SEQUENCE</scope>
</reference>